<proteinExistence type="inferred from homology"/>
<dbReference type="NCBIfam" id="NF006570">
    <property type="entry name" value="PRK09084.1"/>
    <property type="match status" value="1"/>
</dbReference>
<evidence type="ECO:0000256" key="3">
    <source>
        <dbReference type="ARBA" id="ARBA00022679"/>
    </source>
</evidence>
<dbReference type="InterPro" id="IPR005260">
    <property type="entry name" value="Asp_kin_monofn"/>
</dbReference>
<dbReference type="InterPro" id="IPR054352">
    <property type="entry name" value="ACT_Aspartokinase"/>
</dbReference>
<dbReference type="AlphaFoldDB" id="A0A0F4PWB4"/>
<keyword evidence="3 9" id="KW-0808">Transferase</keyword>
<feature type="binding site" evidence="8">
    <location>
        <begin position="9"/>
        <end position="12"/>
    </location>
    <ligand>
        <name>ATP</name>
        <dbReference type="ChEBI" id="CHEBI:30616"/>
    </ligand>
</feature>
<evidence type="ECO:0000256" key="1">
    <source>
        <dbReference type="ARBA" id="ARBA00004766"/>
    </source>
</evidence>
<feature type="binding site" evidence="8">
    <location>
        <position position="46"/>
    </location>
    <ligand>
        <name>substrate</name>
    </ligand>
</feature>
<feature type="domain" description="Aspartate/glutamate/uridylate kinase" evidence="11">
    <location>
        <begin position="7"/>
        <end position="277"/>
    </location>
</feature>
<evidence type="ECO:0000256" key="2">
    <source>
        <dbReference type="ARBA" id="ARBA00010122"/>
    </source>
</evidence>
<dbReference type="GO" id="GO:0004072">
    <property type="term" value="F:aspartate kinase activity"/>
    <property type="evidence" value="ECO:0007669"/>
    <property type="project" value="UniProtKB-EC"/>
</dbReference>
<evidence type="ECO:0000259" key="11">
    <source>
        <dbReference type="Pfam" id="PF00696"/>
    </source>
</evidence>
<dbReference type="Pfam" id="PF00696">
    <property type="entry name" value="AA_kinase"/>
    <property type="match status" value="1"/>
</dbReference>
<evidence type="ECO:0000259" key="12">
    <source>
        <dbReference type="Pfam" id="PF22468"/>
    </source>
</evidence>
<dbReference type="PANTHER" id="PTHR21499">
    <property type="entry name" value="ASPARTATE KINASE"/>
    <property type="match status" value="1"/>
</dbReference>
<dbReference type="GO" id="GO:0009088">
    <property type="term" value="P:threonine biosynthetic process"/>
    <property type="evidence" value="ECO:0007669"/>
    <property type="project" value="UniProtKB-UniPathway"/>
</dbReference>
<dbReference type="InterPro" id="IPR042199">
    <property type="entry name" value="AsparK_Bifunc_asparK/hSer_DH"/>
</dbReference>
<evidence type="ECO:0000256" key="10">
    <source>
        <dbReference type="RuleBase" id="RU004249"/>
    </source>
</evidence>
<dbReference type="CDD" id="cd04932">
    <property type="entry name" value="ACT_AKiii-LysC-EC_1"/>
    <property type="match status" value="1"/>
</dbReference>
<dbReference type="Gene3D" id="3.30.70.260">
    <property type="match status" value="2"/>
</dbReference>
<evidence type="ECO:0000256" key="9">
    <source>
        <dbReference type="RuleBase" id="RU003448"/>
    </source>
</evidence>
<comment type="similarity">
    <text evidence="2 9">Belongs to the aspartokinase family.</text>
</comment>
<dbReference type="InterPro" id="IPR001341">
    <property type="entry name" value="Asp_kinase"/>
</dbReference>
<dbReference type="Pfam" id="PF22468">
    <property type="entry name" value="ACT_9"/>
    <property type="match status" value="1"/>
</dbReference>
<organism evidence="13 14">
    <name type="scientific">Pseudoalteromonas ruthenica</name>
    <dbReference type="NCBI Taxonomy" id="151081"/>
    <lineage>
        <taxon>Bacteria</taxon>
        <taxon>Pseudomonadati</taxon>
        <taxon>Pseudomonadota</taxon>
        <taxon>Gammaproteobacteria</taxon>
        <taxon>Alteromonadales</taxon>
        <taxon>Pseudoalteromonadaceae</taxon>
        <taxon>Pseudoalteromonas</taxon>
    </lineage>
</organism>
<dbReference type="InterPro" id="IPR036393">
    <property type="entry name" value="AceGlu_kinase-like_sf"/>
</dbReference>
<dbReference type="UniPathway" id="UPA00050">
    <property type="reaction ID" value="UER00461"/>
</dbReference>
<accession>A0A0F4PWB4</accession>
<dbReference type="GO" id="GO:0005524">
    <property type="term" value="F:ATP binding"/>
    <property type="evidence" value="ECO:0007669"/>
    <property type="project" value="UniProtKB-KW"/>
</dbReference>
<dbReference type="PATRIC" id="fig|151081.8.peg.466"/>
<dbReference type="OrthoDB" id="9799110at2"/>
<dbReference type="SUPFAM" id="SSF55021">
    <property type="entry name" value="ACT-like"/>
    <property type="match status" value="2"/>
</dbReference>
<keyword evidence="6 8" id="KW-0067">ATP-binding</keyword>
<evidence type="ECO:0000313" key="13">
    <source>
        <dbReference type="EMBL" id="KJY99702.1"/>
    </source>
</evidence>
<dbReference type="PANTHER" id="PTHR21499:SF59">
    <property type="entry name" value="ASPARTOKINASE"/>
    <property type="match status" value="1"/>
</dbReference>
<keyword evidence="4 8" id="KW-0547">Nucleotide-binding</keyword>
<dbReference type="PIRSF" id="PIRSF000726">
    <property type="entry name" value="Asp_kin"/>
    <property type="match status" value="1"/>
</dbReference>
<dbReference type="PROSITE" id="PS00324">
    <property type="entry name" value="ASPARTOKINASE"/>
    <property type="match status" value="1"/>
</dbReference>
<dbReference type="EC" id="2.7.2.4" evidence="9"/>
<evidence type="ECO:0000256" key="8">
    <source>
        <dbReference type="PIRSR" id="PIRSR000726-1"/>
    </source>
</evidence>
<dbReference type="InterPro" id="IPR018042">
    <property type="entry name" value="Aspartate_kinase_CS"/>
</dbReference>
<evidence type="ECO:0000256" key="6">
    <source>
        <dbReference type="ARBA" id="ARBA00022840"/>
    </source>
</evidence>
<dbReference type="GO" id="GO:0009089">
    <property type="term" value="P:lysine biosynthetic process via diaminopimelate"/>
    <property type="evidence" value="ECO:0007669"/>
    <property type="project" value="UniProtKB-UniPathway"/>
</dbReference>
<dbReference type="eggNOG" id="COG0527">
    <property type="taxonomic scope" value="Bacteria"/>
</dbReference>
<evidence type="ECO:0000256" key="5">
    <source>
        <dbReference type="ARBA" id="ARBA00022777"/>
    </source>
</evidence>
<feature type="binding site" evidence="8">
    <location>
        <position position="232"/>
    </location>
    <ligand>
        <name>ATP</name>
        <dbReference type="ChEBI" id="CHEBI:30616"/>
    </ligand>
</feature>
<dbReference type="RefSeq" id="WP_045978364.1">
    <property type="nucleotide sequence ID" value="NZ_JXXY01000002.1"/>
</dbReference>
<keyword evidence="14" id="KW-1185">Reference proteome</keyword>
<comment type="catalytic activity">
    <reaction evidence="7 9">
        <text>L-aspartate + ATP = 4-phospho-L-aspartate + ADP</text>
        <dbReference type="Rhea" id="RHEA:23776"/>
        <dbReference type="ChEBI" id="CHEBI:29991"/>
        <dbReference type="ChEBI" id="CHEBI:30616"/>
        <dbReference type="ChEBI" id="CHEBI:57535"/>
        <dbReference type="ChEBI" id="CHEBI:456216"/>
        <dbReference type="EC" id="2.7.2.4"/>
    </reaction>
</comment>
<evidence type="ECO:0000313" key="14">
    <source>
        <dbReference type="Proteomes" id="UP000033664"/>
    </source>
</evidence>
<dbReference type="GO" id="GO:0009090">
    <property type="term" value="P:homoserine biosynthetic process"/>
    <property type="evidence" value="ECO:0007669"/>
    <property type="project" value="TreeGrafter"/>
</dbReference>
<dbReference type="InterPro" id="IPR001048">
    <property type="entry name" value="Asp/Glu/Uridylate_kinase"/>
</dbReference>
<evidence type="ECO:0000256" key="7">
    <source>
        <dbReference type="ARBA" id="ARBA00047872"/>
    </source>
</evidence>
<comment type="caution">
    <text evidence="13">The sequence shown here is derived from an EMBL/GenBank/DDBJ whole genome shotgun (WGS) entry which is preliminary data.</text>
</comment>
<comment type="pathway">
    <text evidence="10">Amino-acid biosynthesis; L-methionine biosynthesis via de novo pathway; L-homoserine from L-aspartate: step 1/3.</text>
</comment>
<dbReference type="Proteomes" id="UP000033664">
    <property type="component" value="Unassembled WGS sequence"/>
</dbReference>
<name>A0A0F4PWB4_9GAMM</name>
<comment type="pathway">
    <text evidence="1 10">Amino-acid biosynthesis; L-lysine biosynthesis via DAP pathway; (S)-tetrahydrodipicolinate from L-aspartate: step 1/4.</text>
</comment>
<keyword evidence="5 9" id="KW-0418">Kinase</keyword>
<dbReference type="UniPathway" id="UPA00051">
    <property type="reaction ID" value="UER00462"/>
</dbReference>
<evidence type="ECO:0000256" key="4">
    <source>
        <dbReference type="ARBA" id="ARBA00022741"/>
    </source>
</evidence>
<dbReference type="Gene3D" id="1.20.120.1320">
    <property type="entry name" value="Aspartokinase, catalytic domain"/>
    <property type="match status" value="1"/>
</dbReference>
<keyword evidence="10" id="KW-0028">Amino-acid biosynthesis</keyword>
<dbReference type="SUPFAM" id="SSF53633">
    <property type="entry name" value="Carbamate kinase-like"/>
    <property type="match status" value="1"/>
</dbReference>
<dbReference type="UniPathway" id="UPA00034">
    <property type="reaction ID" value="UER00015"/>
</dbReference>
<dbReference type="InterPro" id="IPR045865">
    <property type="entry name" value="ACT-like_dom_sf"/>
</dbReference>
<gene>
    <name evidence="13" type="ORF">TW72_08605</name>
</gene>
<dbReference type="Gene3D" id="3.40.1160.10">
    <property type="entry name" value="Acetylglutamate kinase-like"/>
    <property type="match status" value="1"/>
</dbReference>
<sequence length="449" mass="48179">MNQEYSVAKFGGTSVADHGAMSRCAQIIADNNNVRVVVVSASAGVTNHLVALCQSALTPQQRQAHIDGVIAIQLNILEYVSLDADLAHGFDVTLSAFRSSAEQAPQSSAHSDELLSFGERFSSYLFTQVLREHGVAATRFDVRSVLKTDSQFGKAQPNIKATAQQAHAQLLPLLKDQVVVTQGFMGSDDYGDTTTLGRGGSDYSAALLAEAIGANSVYIWTDVVGIFSTDPRVCAKAAPIAHLSFDEAAEMATFGAKVLHPATILPAARSGISVFVGSSREPQGGGTWIQKTPQGDTLAGVRAVTQRKNQILLTLKSPEMLLASGFLARVFTILSEHKISVDLVTTSEISVALTLDNAPNASRPELDQQALERLSEFCHVSVENNLTLVALIGSEIVLRQSELNLMQVLSEFDIRLICHGASKHNLCFLVEQSQSDAVVQTIHQRLLEG</sequence>
<dbReference type="GO" id="GO:0005829">
    <property type="term" value="C:cytosol"/>
    <property type="evidence" value="ECO:0007669"/>
    <property type="project" value="TreeGrafter"/>
</dbReference>
<feature type="binding site" evidence="8">
    <location>
        <position position="119"/>
    </location>
    <ligand>
        <name>substrate</name>
    </ligand>
</feature>
<dbReference type="NCBIfam" id="TIGR00657">
    <property type="entry name" value="asp_kinases"/>
    <property type="match status" value="1"/>
</dbReference>
<feature type="binding site" evidence="8">
    <location>
        <begin position="221"/>
        <end position="222"/>
    </location>
    <ligand>
        <name>ATP</name>
        <dbReference type="ChEBI" id="CHEBI:30616"/>
    </ligand>
</feature>
<dbReference type="EMBL" id="JXXZ01000007">
    <property type="protein sequence ID" value="KJY99702.1"/>
    <property type="molecule type" value="Genomic_DNA"/>
</dbReference>
<feature type="binding site" evidence="8">
    <location>
        <begin position="257"/>
        <end position="258"/>
    </location>
    <ligand>
        <name>ATP</name>
        <dbReference type="ChEBI" id="CHEBI:30616"/>
    </ligand>
</feature>
<reference evidence="13 14" key="1">
    <citation type="journal article" date="2015" name="BMC Genomics">
        <title>Genome mining reveals unlocked bioactive potential of marine Gram-negative bacteria.</title>
        <authorList>
            <person name="Machado H."/>
            <person name="Sonnenschein E.C."/>
            <person name="Melchiorsen J."/>
            <person name="Gram L."/>
        </authorList>
    </citation>
    <scope>NUCLEOTIDE SEQUENCE [LARGE SCALE GENOMIC DNA]</scope>
    <source>
        <strain evidence="13 14">S3137</strain>
    </source>
</reference>
<feature type="domain" description="Aspartokinase ACT" evidence="12">
    <location>
        <begin position="406"/>
        <end position="445"/>
    </location>
</feature>
<protein>
    <recommendedName>
        <fullName evidence="9">Aspartokinase</fullName>
        <ecNumber evidence="9">2.7.2.4</ecNumber>
    </recommendedName>
</protein>
<dbReference type="GeneID" id="58228550"/>
<comment type="pathway">
    <text evidence="10">Amino-acid biosynthesis; L-threonine biosynthesis; L-threonine from L-aspartate: step 1/5.</text>
</comment>